<gene>
    <name evidence="2" type="ORF">CH341_22105</name>
</gene>
<comment type="caution">
    <text evidence="2">The sequence shown here is derived from an EMBL/GenBank/DDBJ whole genome shotgun (WGS) entry which is preliminary data.</text>
</comment>
<evidence type="ECO:0000313" key="2">
    <source>
        <dbReference type="EMBL" id="RAI41236.1"/>
    </source>
</evidence>
<dbReference type="OrthoDB" id="7594610at2"/>
<sequence>MAESIFLRVRRLVSASIEDAVDAMERAGGSGVMREAIREVDRAVDEVRAEQEAAASRRLQAIRHQRLLREKHAELDEKARFAIAENRDDLAEAAVARQLDLEQEATRLQATEADAAAEAGRLDECLAALAGRKARMEEALAVFEAAHREAATGGDGPGRPDRATERRVERAEAAFDRAMAASGGVAGADRVDPGVGAKVAEIATLQRAAAISVRVAALKAARAAG</sequence>
<dbReference type="Pfam" id="PF04012">
    <property type="entry name" value="PspA_IM30"/>
    <property type="match status" value="1"/>
</dbReference>
<dbReference type="AlphaFoldDB" id="A0A327KT90"/>
<organism evidence="2 3">
    <name type="scientific">Rhodoplanes roseus</name>
    <dbReference type="NCBI Taxonomy" id="29409"/>
    <lineage>
        <taxon>Bacteria</taxon>
        <taxon>Pseudomonadati</taxon>
        <taxon>Pseudomonadota</taxon>
        <taxon>Alphaproteobacteria</taxon>
        <taxon>Hyphomicrobiales</taxon>
        <taxon>Nitrobacteraceae</taxon>
        <taxon>Rhodoplanes</taxon>
    </lineage>
</organism>
<reference evidence="2 3" key="1">
    <citation type="submission" date="2017-07" db="EMBL/GenBank/DDBJ databases">
        <title>Draft Genome Sequences of Select Purple Nonsulfur Bacteria.</title>
        <authorList>
            <person name="Lasarre B."/>
            <person name="Mckinlay J.B."/>
        </authorList>
    </citation>
    <scope>NUCLEOTIDE SEQUENCE [LARGE SCALE GENOMIC DNA]</scope>
    <source>
        <strain evidence="2 3">DSM 5909</strain>
    </source>
</reference>
<dbReference type="EMBL" id="NPEX01000197">
    <property type="protein sequence ID" value="RAI41236.1"/>
    <property type="molecule type" value="Genomic_DNA"/>
</dbReference>
<proteinExistence type="inferred from homology"/>
<accession>A0A327KT90</accession>
<evidence type="ECO:0000256" key="1">
    <source>
        <dbReference type="ARBA" id="ARBA00043985"/>
    </source>
</evidence>
<protein>
    <recommendedName>
        <fullName evidence="4">PspA family regulator</fullName>
    </recommendedName>
</protein>
<evidence type="ECO:0000313" key="3">
    <source>
        <dbReference type="Proteomes" id="UP000249130"/>
    </source>
</evidence>
<evidence type="ECO:0008006" key="4">
    <source>
        <dbReference type="Google" id="ProtNLM"/>
    </source>
</evidence>
<dbReference type="InterPro" id="IPR007157">
    <property type="entry name" value="PspA_VIPP1"/>
</dbReference>
<dbReference type="Proteomes" id="UP000249130">
    <property type="component" value="Unassembled WGS sequence"/>
</dbReference>
<comment type="similarity">
    <text evidence="1">Belongs to the PspA/Vipp/IM30 family.</text>
</comment>
<keyword evidence="3" id="KW-1185">Reference proteome</keyword>
<dbReference type="RefSeq" id="WP_111421161.1">
    <property type="nucleotide sequence ID" value="NZ_NPEX01000197.1"/>
</dbReference>
<name>A0A327KT90_9BRAD</name>